<dbReference type="EMBL" id="NQWI01000024">
    <property type="protein sequence ID" value="PDW03691.1"/>
    <property type="molecule type" value="Genomic_DNA"/>
</dbReference>
<dbReference type="Proteomes" id="UP000220527">
    <property type="component" value="Unassembled WGS sequence"/>
</dbReference>
<accession>A0A2A6RLA2</accession>
<dbReference type="PANTHER" id="PTHR43393:SF3">
    <property type="entry name" value="LYSINE DECARBOXYLASE-LIKE PROTEIN"/>
    <property type="match status" value="1"/>
</dbReference>
<proteinExistence type="predicted"/>
<dbReference type="InterPro" id="IPR041164">
    <property type="entry name" value="LDcluster4"/>
</dbReference>
<evidence type="ECO:0000313" key="1">
    <source>
        <dbReference type="EMBL" id="PDW03691.1"/>
    </source>
</evidence>
<gene>
    <name evidence="1" type="ORF">CJ255_07515</name>
</gene>
<dbReference type="InterPro" id="IPR052341">
    <property type="entry name" value="LOG_family_nucleotidases"/>
</dbReference>
<dbReference type="NCBIfam" id="TIGR00725">
    <property type="entry name" value="TIGR00725 family protein"/>
    <property type="match status" value="1"/>
</dbReference>
<evidence type="ECO:0000313" key="2">
    <source>
        <dbReference type="Proteomes" id="UP000220527"/>
    </source>
</evidence>
<comment type="caution">
    <text evidence="1">The sequence shown here is derived from an EMBL/GenBank/DDBJ whole genome shotgun (WGS) entry which is preliminary data.</text>
</comment>
<dbReference type="InterPro" id="IPR005268">
    <property type="entry name" value="CHP00725"/>
</dbReference>
<dbReference type="GO" id="GO:0005829">
    <property type="term" value="C:cytosol"/>
    <property type="evidence" value="ECO:0007669"/>
    <property type="project" value="TreeGrafter"/>
</dbReference>
<keyword evidence="2" id="KW-1185">Reference proteome</keyword>
<dbReference type="AlphaFoldDB" id="A0A2A6RLA2"/>
<dbReference type="OrthoDB" id="9794907at2"/>
<dbReference type="PANTHER" id="PTHR43393">
    <property type="entry name" value="CYTOKININ RIBOSIDE 5'-MONOPHOSPHATE PHOSPHORIBOHYDROLASE"/>
    <property type="match status" value="1"/>
</dbReference>
<organism evidence="1 2">
    <name type="scientific">Candidatus Viridilinea mediisalina</name>
    <dbReference type="NCBI Taxonomy" id="2024553"/>
    <lineage>
        <taxon>Bacteria</taxon>
        <taxon>Bacillati</taxon>
        <taxon>Chloroflexota</taxon>
        <taxon>Chloroflexia</taxon>
        <taxon>Chloroflexales</taxon>
        <taxon>Chloroflexineae</taxon>
        <taxon>Oscillochloridaceae</taxon>
        <taxon>Candidatus Viridilinea</taxon>
    </lineage>
</organism>
<sequence>MTIIGVMGDGQVHGYNPHAYELGTLIALAGFVLLTGGGAGVMHLASQGAHDAGGLVVGILPSEHETDPKFIQGRYPNPYVHIPIFTGMGDARNVINVTSSDVVVALCGGAGTLSEIALALKAGKHVIILDWPDLTLPDSCPNHLVHYVDDAQSALEKITEIQAFKTSYS</sequence>
<dbReference type="SUPFAM" id="SSF102405">
    <property type="entry name" value="MCP/YpsA-like"/>
    <property type="match status" value="1"/>
</dbReference>
<protein>
    <submittedName>
        <fullName evidence="1">TIGR00725 family protein</fullName>
    </submittedName>
</protein>
<name>A0A2A6RLA2_9CHLR</name>
<dbReference type="Pfam" id="PF18306">
    <property type="entry name" value="LDcluster4"/>
    <property type="match status" value="1"/>
</dbReference>
<dbReference type="Gene3D" id="3.40.50.450">
    <property type="match status" value="1"/>
</dbReference>
<reference evidence="2" key="1">
    <citation type="submission" date="2017-08" db="EMBL/GenBank/DDBJ databases">
        <authorList>
            <person name="Grouzdev D.S."/>
            <person name="Gaisin V.A."/>
            <person name="Rysina M.S."/>
            <person name="Gorlenko V.M."/>
        </authorList>
    </citation>
    <scope>NUCLEOTIDE SEQUENCE [LARGE SCALE GENOMIC DNA]</scope>
    <source>
        <strain evidence="2">Kir15-3F</strain>
    </source>
</reference>